<keyword evidence="2" id="KW-1185">Reference proteome</keyword>
<evidence type="ECO:0000313" key="1">
    <source>
        <dbReference type="EMBL" id="GAK45226.1"/>
    </source>
</evidence>
<organism evidence="1 2">
    <name type="scientific">Tepidicaulis marinus</name>
    <dbReference type="NCBI Taxonomy" id="1333998"/>
    <lineage>
        <taxon>Bacteria</taxon>
        <taxon>Pseudomonadati</taxon>
        <taxon>Pseudomonadota</taxon>
        <taxon>Alphaproteobacteria</taxon>
        <taxon>Hyphomicrobiales</taxon>
        <taxon>Parvibaculaceae</taxon>
        <taxon>Tepidicaulis</taxon>
    </lineage>
</organism>
<dbReference type="Gene3D" id="2.60.120.430">
    <property type="entry name" value="Galactose-binding lectin"/>
    <property type="match status" value="1"/>
</dbReference>
<gene>
    <name evidence="1" type="ORF">M2A_1725</name>
</gene>
<name>A0A081BB08_9HYPH</name>
<protein>
    <submittedName>
        <fullName evidence="1">Conserved protein</fullName>
    </submittedName>
</protein>
<dbReference type="AlphaFoldDB" id="A0A081BB08"/>
<sequence length="392" mass="43856">MAAAPQLRRPGPLHTLGILARLSLRALKSRWQGEGADPEKEAEAFAAAFTGAMRAHEHSFAGWACADVPAGAADWVDTGIDLERGQRFSLFAAGAVWLARPLGLRFGPQTGLWLRIGEGRIEKMIGATHSGEADVSGRLYVITKPPGEWLSEAGDFDPAYPREELEGGFTLGISLWKNRDGPRALQPLQEAHPLFAREVKRLAAPIKTPEGWHYLWRLGQGEIYRQEHEADNCMHCHTKEDVGILQYPAPMPLTDTLTLDWRWKADRLPSALAEDIQPTHDYLSIAVEFDNGQDLTYMWSGGLAPGTIFRCPLPWWDERETHWVLRGPKDLGRWLDESRPLKADYEKAIGGELPRSVTAVWLIAVSCFQRGEGVCTYERIELVDGREHVRVV</sequence>
<dbReference type="Pfam" id="PF11249">
    <property type="entry name" value="DUF3047"/>
    <property type="match status" value="1"/>
</dbReference>
<dbReference type="InterPro" id="IPR021409">
    <property type="entry name" value="DUF3047"/>
</dbReference>
<proteinExistence type="predicted"/>
<dbReference type="Proteomes" id="UP000028702">
    <property type="component" value="Unassembled WGS sequence"/>
</dbReference>
<dbReference type="eggNOG" id="ENOG502Z7S9">
    <property type="taxonomic scope" value="Bacteria"/>
</dbReference>
<evidence type="ECO:0000313" key="2">
    <source>
        <dbReference type="Proteomes" id="UP000028702"/>
    </source>
</evidence>
<accession>A0A081BB08</accession>
<dbReference type="RefSeq" id="WP_052379332.1">
    <property type="nucleotide sequence ID" value="NZ_BBIO01000007.1"/>
</dbReference>
<reference evidence="1 2" key="1">
    <citation type="submission" date="2014-07" db="EMBL/GenBank/DDBJ databases">
        <title>Tepidicaulis marinum gen. nov., sp. nov., a novel marine bacterium denitrifying nitrate to nitrous oxide strictly under microaerobic conditions.</title>
        <authorList>
            <person name="Takeuchi M."/>
            <person name="Yamagishi T."/>
            <person name="Kamagata Y."/>
            <person name="Oshima K."/>
            <person name="Hattori M."/>
            <person name="Katayama T."/>
            <person name="Hanada S."/>
            <person name="Tamaki H."/>
            <person name="Marumo K."/>
            <person name="Maeda H."/>
            <person name="Nedachi M."/>
            <person name="Iwasaki W."/>
            <person name="Suwa Y."/>
            <person name="Sakata S."/>
        </authorList>
    </citation>
    <scope>NUCLEOTIDE SEQUENCE [LARGE SCALE GENOMIC DNA]</scope>
    <source>
        <strain evidence="1 2">MA2</strain>
    </source>
</reference>
<dbReference type="EMBL" id="BBIO01000007">
    <property type="protein sequence ID" value="GAK45226.1"/>
    <property type="molecule type" value="Genomic_DNA"/>
</dbReference>
<comment type="caution">
    <text evidence="1">The sequence shown here is derived from an EMBL/GenBank/DDBJ whole genome shotgun (WGS) entry which is preliminary data.</text>
</comment>